<proteinExistence type="predicted"/>
<dbReference type="Proteomes" id="UP000594262">
    <property type="component" value="Unplaced"/>
</dbReference>
<dbReference type="AlphaFoldDB" id="A0A7M5WRD8"/>
<evidence type="ECO:0008006" key="4">
    <source>
        <dbReference type="Google" id="ProtNLM"/>
    </source>
</evidence>
<feature type="chain" id="PRO_5029810746" description="Cnidarian restricted protein" evidence="1">
    <location>
        <begin position="20"/>
        <end position="112"/>
    </location>
</feature>
<evidence type="ECO:0000256" key="1">
    <source>
        <dbReference type="SAM" id="SignalP"/>
    </source>
</evidence>
<accession>A0A7M5WRD8</accession>
<dbReference type="EnsemblMetazoa" id="CLYHEMT005600.1">
    <property type="protein sequence ID" value="CLYHEMP005600.1"/>
    <property type="gene ID" value="CLYHEMG005600"/>
</dbReference>
<reference evidence="2" key="1">
    <citation type="submission" date="2021-01" db="UniProtKB">
        <authorList>
            <consortium name="EnsemblMetazoa"/>
        </authorList>
    </citation>
    <scope>IDENTIFICATION</scope>
</reference>
<keyword evidence="1" id="KW-0732">Signal</keyword>
<evidence type="ECO:0000313" key="2">
    <source>
        <dbReference type="EnsemblMetazoa" id="CLYHEMP005600.1"/>
    </source>
</evidence>
<feature type="signal peptide" evidence="1">
    <location>
        <begin position="1"/>
        <end position="19"/>
    </location>
</feature>
<organism evidence="2 3">
    <name type="scientific">Clytia hemisphaerica</name>
    <dbReference type="NCBI Taxonomy" id="252671"/>
    <lineage>
        <taxon>Eukaryota</taxon>
        <taxon>Metazoa</taxon>
        <taxon>Cnidaria</taxon>
        <taxon>Hydrozoa</taxon>
        <taxon>Hydroidolina</taxon>
        <taxon>Leptothecata</taxon>
        <taxon>Obeliida</taxon>
        <taxon>Clytiidae</taxon>
        <taxon>Clytia</taxon>
    </lineage>
</organism>
<dbReference type="RefSeq" id="XP_066920640.1">
    <property type="nucleotide sequence ID" value="XM_067064539.1"/>
</dbReference>
<name>A0A7M5WRD8_9CNID</name>
<dbReference type="GeneID" id="136807919"/>
<sequence>MDVKLVALFAILMIALTNAEHVKVEKKEKGVLKIHDKKVEEEINRLVAMGKKIDENLKRLAEMKLSVKNEITKIINEKYPITKFMKGQQSDYYNKRSENGGCCPWVIWCCIG</sequence>
<keyword evidence="3" id="KW-1185">Reference proteome</keyword>
<evidence type="ECO:0000313" key="3">
    <source>
        <dbReference type="Proteomes" id="UP000594262"/>
    </source>
</evidence>
<protein>
    <recommendedName>
        <fullName evidence="4">Cnidarian restricted protein</fullName>
    </recommendedName>
</protein>